<name>A0A0N0BBD8_9HYME</name>
<keyword evidence="2" id="KW-1185">Reference proteome</keyword>
<reference evidence="1 2" key="1">
    <citation type="submission" date="2015-07" db="EMBL/GenBank/DDBJ databases">
        <title>The genome of Melipona quadrifasciata.</title>
        <authorList>
            <person name="Pan H."/>
            <person name="Kapheim K."/>
        </authorList>
    </citation>
    <scope>NUCLEOTIDE SEQUENCE [LARGE SCALE GENOMIC DNA]</scope>
    <source>
        <strain evidence="1">0111107301</strain>
        <tissue evidence="1">Whole body</tissue>
    </source>
</reference>
<dbReference type="Proteomes" id="UP000053105">
    <property type="component" value="Unassembled WGS sequence"/>
</dbReference>
<proteinExistence type="predicted"/>
<dbReference type="PANTHER" id="PTHR38681">
    <property type="entry name" value="RETROVIRUS-RELATED POL POLYPROTEIN FROM TRANSPOSON 412-LIKE PROTEIN-RELATED"/>
    <property type="match status" value="1"/>
</dbReference>
<accession>A0A0N0BBD8</accession>
<dbReference type="PANTHER" id="PTHR38681:SF1">
    <property type="entry name" value="RETROVIRUS-RELATED POL POLYPROTEIN FROM TRANSPOSON 412-LIKE PROTEIN"/>
    <property type="match status" value="1"/>
</dbReference>
<sequence length="104" mass="11983">VFLRHGTVRGSLQPPYDGPFRVIERGDKTFVIDIYGKNSRVSIDRLKPAFILTDDKNLLQKGPPNEPFDERTAVLILPSDKTEETMRTRSGRRVRFHNRFQAGK</sequence>
<dbReference type="EMBL" id="KQ437871">
    <property type="protein sequence ID" value="KOX67288.1"/>
    <property type="molecule type" value="Genomic_DNA"/>
</dbReference>
<evidence type="ECO:0000313" key="1">
    <source>
        <dbReference type="EMBL" id="KOX67288.1"/>
    </source>
</evidence>
<evidence type="ECO:0008006" key="3">
    <source>
        <dbReference type="Google" id="ProtNLM"/>
    </source>
</evidence>
<gene>
    <name evidence="1" type="ORF">WN51_00012</name>
</gene>
<organism evidence="1 2">
    <name type="scientific">Melipona quadrifasciata</name>
    <dbReference type="NCBI Taxonomy" id="166423"/>
    <lineage>
        <taxon>Eukaryota</taxon>
        <taxon>Metazoa</taxon>
        <taxon>Ecdysozoa</taxon>
        <taxon>Arthropoda</taxon>
        <taxon>Hexapoda</taxon>
        <taxon>Insecta</taxon>
        <taxon>Pterygota</taxon>
        <taxon>Neoptera</taxon>
        <taxon>Endopterygota</taxon>
        <taxon>Hymenoptera</taxon>
        <taxon>Apocrita</taxon>
        <taxon>Aculeata</taxon>
        <taxon>Apoidea</taxon>
        <taxon>Anthophila</taxon>
        <taxon>Apidae</taxon>
        <taxon>Melipona</taxon>
    </lineage>
</organism>
<dbReference type="STRING" id="166423.A0A0N0BBD8"/>
<dbReference type="AlphaFoldDB" id="A0A0N0BBD8"/>
<dbReference type="OrthoDB" id="7695055at2759"/>
<protein>
    <recommendedName>
        <fullName evidence="3">Reverse transcriptase domain-containing protein</fullName>
    </recommendedName>
</protein>
<evidence type="ECO:0000313" key="2">
    <source>
        <dbReference type="Proteomes" id="UP000053105"/>
    </source>
</evidence>
<feature type="non-terminal residue" evidence="1">
    <location>
        <position position="1"/>
    </location>
</feature>